<name>A0ABT5J7J8_RHOTP</name>
<organism evidence="1 2">
    <name type="scientific">Rhodoplanes tepidamans</name>
    <name type="common">Rhodoplanes cryptolactis</name>
    <dbReference type="NCBI Taxonomy" id="200616"/>
    <lineage>
        <taxon>Bacteria</taxon>
        <taxon>Pseudomonadati</taxon>
        <taxon>Pseudomonadota</taxon>
        <taxon>Alphaproteobacteria</taxon>
        <taxon>Hyphomicrobiales</taxon>
        <taxon>Nitrobacteraceae</taxon>
        <taxon>Rhodoplanes</taxon>
    </lineage>
</organism>
<keyword evidence="2" id="KW-1185">Reference proteome</keyword>
<dbReference type="EMBL" id="JAQQLI010000009">
    <property type="protein sequence ID" value="MDC7785607.1"/>
    <property type="molecule type" value="Genomic_DNA"/>
</dbReference>
<reference evidence="1" key="1">
    <citation type="journal article" date="2023" name="Microbiol Resour">
        <title>Genome Sequences of Rhodoplanes serenus and Two Thermotolerant Strains, Rhodoplanes tepidamans and 'Rhodoplanes cryptolactis,' Further Refine the Genus.</title>
        <authorList>
            <person name="Rayyan A.A."/>
            <person name="Kyndt J.A."/>
        </authorList>
    </citation>
    <scope>NUCLEOTIDE SEQUENCE</scope>
    <source>
        <strain evidence="1">DSM 9987</strain>
    </source>
</reference>
<evidence type="ECO:0008006" key="3">
    <source>
        <dbReference type="Google" id="ProtNLM"/>
    </source>
</evidence>
<evidence type="ECO:0000313" key="1">
    <source>
        <dbReference type="EMBL" id="MDC7785607.1"/>
    </source>
</evidence>
<gene>
    <name evidence="1" type="ORF">PQJ73_07925</name>
</gene>
<sequence length="128" mass="13914">MPLRYTGLEPEDAPMRLSPLVLAFSALVLAGAASASDQVPTFDVRPSCRGGSDTEAALKSCLQSEEDARKQLVAGWSKWPAKQRQACVAEAGREEPSYVEILTCLQIDSELKTLPKENLDLGPLRKID</sequence>
<comment type="caution">
    <text evidence="1">The sequence shown here is derived from an EMBL/GenBank/DDBJ whole genome shotgun (WGS) entry which is preliminary data.</text>
</comment>
<dbReference type="RefSeq" id="WP_272776455.1">
    <property type="nucleotide sequence ID" value="NZ_JAQQLI010000009.1"/>
</dbReference>
<evidence type="ECO:0000313" key="2">
    <source>
        <dbReference type="Proteomes" id="UP001165652"/>
    </source>
</evidence>
<protein>
    <recommendedName>
        <fullName evidence="3">Lysozyme inhibitor LprI N-terminal domain-containing protein</fullName>
    </recommendedName>
</protein>
<reference evidence="1" key="2">
    <citation type="submission" date="2023-02" db="EMBL/GenBank/DDBJ databases">
        <authorList>
            <person name="Rayyan A."/>
            <person name="Meyer T."/>
            <person name="Kyndt J.A."/>
        </authorList>
    </citation>
    <scope>NUCLEOTIDE SEQUENCE</scope>
    <source>
        <strain evidence="1">DSM 9987</strain>
    </source>
</reference>
<accession>A0ABT5J7J8</accession>
<proteinExistence type="predicted"/>
<dbReference type="Proteomes" id="UP001165652">
    <property type="component" value="Unassembled WGS sequence"/>
</dbReference>